<name>A0ABQ5F1T4_9ASTR</name>
<dbReference type="PROSITE" id="PS50158">
    <property type="entry name" value="ZF_CCHC"/>
    <property type="match status" value="1"/>
</dbReference>
<dbReference type="EMBL" id="BQNB010016886">
    <property type="protein sequence ID" value="GJT56899.1"/>
    <property type="molecule type" value="Genomic_DNA"/>
</dbReference>
<comment type="caution">
    <text evidence="5">The sequence shown here is derived from an EMBL/GenBank/DDBJ whole genome shotgun (WGS) entry which is preliminary data.</text>
</comment>
<gene>
    <name evidence="5" type="ORF">Tco_0991953</name>
</gene>
<feature type="compositionally biased region" description="Basic and acidic residues" evidence="3">
    <location>
        <begin position="676"/>
        <end position="686"/>
    </location>
</feature>
<evidence type="ECO:0000256" key="2">
    <source>
        <dbReference type="SAM" id="Coils"/>
    </source>
</evidence>
<keyword evidence="2" id="KW-0175">Coiled coil</keyword>
<reference evidence="5" key="1">
    <citation type="journal article" date="2022" name="Int. J. Mol. Sci.">
        <title>Draft Genome of Tanacetum Coccineum: Genomic Comparison of Closely Related Tanacetum-Family Plants.</title>
        <authorList>
            <person name="Yamashiro T."/>
            <person name="Shiraishi A."/>
            <person name="Nakayama K."/>
            <person name="Satake H."/>
        </authorList>
    </citation>
    <scope>NUCLEOTIDE SEQUENCE</scope>
</reference>
<evidence type="ECO:0000313" key="5">
    <source>
        <dbReference type="EMBL" id="GJT56899.1"/>
    </source>
</evidence>
<reference evidence="5" key="2">
    <citation type="submission" date="2022-01" db="EMBL/GenBank/DDBJ databases">
        <authorList>
            <person name="Yamashiro T."/>
            <person name="Shiraishi A."/>
            <person name="Satake H."/>
            <person name="Nakayama K."/>
        </authorList>
    </citation>
    <scope>NUCLEOTIDE SEQUENCE</scope>
</reference>
<feature type="domain" description="CCHC-type" evidence="4">
    <location>
        <begin position="753"/>
        <end position="770"/>
    </location>
</feature>
<proteinExistence type="predicted"/>
<feature type="coiled-coil region" evidence="2">
    <location>
        <begin position="847"/>
        <end position="904"/>
    </location>
</feature>
<evidence type="ECO:0000256" key="3">
    <source>
        <dbReference type="SAM" id="MobiDB-lite"/>
    </source>
</evidence>
<dbReference type="Proteomes" id="UP001151760">
    <property type="component" value="Unassembled WGS sequence"/>
</dbReference>
<dbReference type="InterPro" id="IPR036875">
    <property type="entry name" value="Znf_CCHC_sf"/>
</dbReference>
<evidence type="ECO:0000259" key="4">
    <source>
        <dbReference type="PROSITE" id="PS50158"/>
    </source>
</evidence>
<dbReference type="InterPro" id="IPR001878">
    <property type="entry name" value="Znf_CCHC"/>
</dbReference>
<feature type="region of interest" description="Disordered" evidence="3">
    <location>
        <begin position="733"/>
        <end position="753"/>
    </location>
</feature>
<protein>
    <submittedName>
        <fullName evidence="5">Zf-CCHC domain-containing protein</fullName>
    </submittedName>
</protein>
<dbReference type="SUPFAM" id="SSF57756">
    <property type="entry name" value="Retrovirus zinc finger-like domains"/>
    <property type="match status" value="1"/>
</dbReference>
<feature type="coiled-coil region" evidence="2">
    <location>
        <begin position="534"/>
        <end position="561"/>
    </location>
</feature>
<keyword evidence="1" id="KW-0479">Metal-binding</keyword>
<keyword evidence="6" id="KW-1185">Reference proteome</keyword>
<keyword evidence="1" id="KW-0863">Zinc-finger</keyword>
<evidence type="ECO:0000313" key="6">
    <source>
        <dbReference type="Proteomes" id="UP001151760"/>
    </source>
</evidence>
<feature type="region of interest" description="Disordered" evidence="3">
    <location>
        <begin position="676"/>
        <end position="710"/>
    </location>
</feature>
<organism evidence="5 6">
    <name type="scientific">Tanacetum coccineum</name>
    <dbReference type="NCBI Taxonomy" id="301880"/>
    <lineage>
        <taxon>Eukaryota</taxon>
        <taxon>Viridiplantae</taxon>
        <taxon>Streptophyta</taxon>
        <taxon>Embryophyta</taxon>
        <taxon>Tracheophyta</taxon>
        <taxon>Spermatophyta</taxon>
        <taxon>Magnoliopsida</taxon>
        <taxon>eudicotyledons</taxon>
        <taxon>Gunneridae</taxon>
        <taxon>Pentapetalae</taxon>
        <taxon>asterids</taxon>
        <taxon>campanulids</taxon>
        <taxon>Asterales</taxon>
        <taxon>Asteraceae</taxon>
        <taxon>Asteroideae</taxon>
        <taxon>Anthemideae</taxon>
        <taxon>Anthemidinae</taxon>
        <taxon>Tanacetum</taxon>
    </lineage>
</organism>
<sequence>MFLWNKDLLYLKNGNIEAKKYVLSLHKIHATPFREDDLEEILTRWVVYSNQKVIEVIRVKNEQGGPDFMEEIVVKKADEKAYIFSESDYKYLNKNYIEDMYLFCLKREVDHNNGLLNSLIVFIMSCVIWERVHDYQLGTKSYPININLTAQTLIIPGIEALEPCIINLTAQTLIIPGTTEHDGNAPNIADLIEKHRNKGYIEEPISDVGVKRIENEAKTVRGGRASVRGTVAVRGVSTRQYEYHIPADVHPELPGPNQNVLEHFRINLSHLSVFGAAKISNFEILCHVHGFEPTIAMDLFSFIHHADPTRVRVGEMEKTGDQVPLLEATRGCVVLLALPVLVTAASSEGNMTESIDRLFDEGNAIVKPVNEDVAEKPKRLRKKRKAIGDASDSTLVLVGNLLLCKAYWTVGVDHTASPCFPVLTCGLKPVLSTVPDPPVMTVFVTTTAAVRTSLVSVSKVTVLLARSIQNFLRIPFMLFRIEPKPSWLAPPALFSQLCAMEYDQLYTEFNVGAARQTCLDVEVRMRAEHTLRKKKILEEEYAQQTNLLKENNAEIASLKSQLSLKEPKATEAIHLHGHVATVKPRIPACCRPKSSKTENSTLEAKMCASEAKATALKSKKSGLTDQNCVRKFLRELHPKWRAKVMAIEESKNLTTLSLDELIGNLKVYEEVIKKDSETVKSKKEQSRSIALKARKESSDDDSSTSDSEDEEYAMAVRDFKKFFKRRGRFVRQPHEERKSFQRNKDDKNGKGERKCFKCGDPNHLVGECPKLSRYQNQKAFVGGSWSDSDEDEEEKTNDEKCLMAKASNEVLSETEYFSDDQSSLDENDLDSEYSRLCKLGLKVMAKNKTLKQAKIELENEALELKDKLSMLEKGKEVIEECKLCQDLKLQNEKLRKEISRLKQFNDSCHSLKKIISSQKASGE</sequence>
<feature type="compositionally biased region" description="Acidic residues" evidence="3">
    <location>
        <begin position="698"/>
        <end position="710"/>
    </location>
</feature>
<accession>A0ABQ5F1T4</accession>
<evidence type="ECO:0000256" key="1">
    <source>
        <dbReference type="PROSITE-ProRule" id="PRU00047"/>
    </source>
</evidence>
<keyword evidence="1" id="KW-0862">Zinc</keyword>